<dbReference type="InterPro" id="IPR032675">
    <property type="entry name" value="LRR_dom_sf"/>
</dbReference>
<dbReference type="Gene3D" id="3.80.10.10">
    <property type="entry name" value="Ribonuclease Inhibitor"/>
    <property type="match status" value="1"/>
</dbReference>
<organism evidence="1 2">
    <name type="scientific">Pholiota conissans</name>
    <dbReference type="NCBI Taxonomy" id="109636"/>
    <lineage>
        <taxon>Eukaryota</taxon>
        <taxon>Fungi</taxon>
        <taxon>Dikarya</taxon>
        <taxon>Basidiomycota</taxon>
        <taxon>Agaricomycotina</taxon>
        <taxon>Agaricomycetes</taxon>
        <taxon>Agaricomycetidae</taxon>
        <taxon>Agaricales</taxon>
        <taxon>Agaricineae</taxon>
        <taxon>Strophariaceae</taxon>
        <taxon>Pholiota</taxon>
    </lineage>
</organism>
<evidence type="ECO:0008006" key="3">
    <source>
        <dbReference type="Google" id="ProtNLM"/>
    </source>
</evidence>
<protein>
    <recommendedName>
        <fullName evidence="3">F-box domain-containing protein</fullName>
    </recommendedName>
</protein>
<dbReference type="Proteomes" id="UP000807469">
    <property type="component" value="Unassembled WGS sequence"/>
</dbReference>
<accession>A0A9P6CUD7</accession>
<sequence length="425" mass="48138">MTILPFDIIEKIIATIALELDDLSFSTTKRCSVVCSEWLPVCRKHIFASIIVSPSASFLSLASDLRITLPTFHKRLITSPDIGHYVRDLKYIDSIRGSHLDDPVFIDVFTKLPRLQSFRVYAGQVEWNHIRSPFLQIFNISPLSRLSIVGVENLIPADLASCKSLEKLHLSCTTFSTSHSTSDISHIPLRIQHLSVEDWSVAEAVYLGVLRCMDGTAFLDFSRLTFLSIKISSADMANSARALLHICGHLESLEIKTDIFGSKDQGAYDSLMLIILILMDDPYTEDGKDTFIPIHFSSLSTLKSLKSLALESLLYVNSDPYLFLTDELKNMANQNIIEKILIKIHVMGGFDEYYFDAGTWEWGKLDEVFQYPGWPNLRYISLTIVTHNLYAGASLSYVEDFQMLEKTHFPWLSSSKSVFFMFSVQ</sequence>
<dbReference type="AlphaFoldDB" id="A0A9P6CUD7"/>
<name>A0A9P6CUD7_9AGAR</name>
<keyword evidence="2" id="KW-1185">Reference proteome</keyword>
<reference evidence="1" key="1">
    <citation type="submission" date="2020-11" db="EMBL/GenBank/DDBJ databases">
        <authorList>
            <consortium name="DOE Joint Genome Institute"/>
            <person name="Ahrendt S."/>
            <person name="Riley R."/>
            <person name="Andreopoulos W."/>
            <person name="Labutti K."/>
            <person name="Pangilinan J."/>
            <person name="Ruiz-Duenas F.J."/>
            <person name="Barrasa J.M."/>
            <person name="Sanchez-Garcia M."/>
            <person name="Camarero S."/>
            <person name="Miyauchi S."/>
            <person name="Serrano A."/>
            <person name="Linde D."/>
            <person name="Babiker R."/>
            <person name="Drula E."/>
            <person name="Ayuso-Fernandez I."/>
            <person name="Pacheco R."/>
            <person name="Padilla G."/>
            <person name="Ferreira P."/>
            <person name="Barriuso J."/>
            <person name="Kellner H."/>
            <person name="Castanera R."/>
            <person name="Alfaro M."/>
            <person name="Ramirez L."/>
            <person name="Pisabarro A.G."/>
            <person name="Kuo A."/>
            <person name="Tritt A."/>
            <person name="Lipzen A."/>
            <person name="He G."/>
            <person name="Yan M."/>
            <person name="Ng V."/>
            <person name="Cullen D."/>
            <person name="Martin F."/>
            <person name="Rosso M.-N."/>
            <person name="Henrissat B."/>
            <person name="Hibbett D."/>
            <person name="Martinez A.T."/>
            <person name="Grigoriev I.V."/>
        </authorList>
    </citation>
    <scope>NUCLEOTIDE SEQUENCE</scope>
    <source>
        <strain evidence="1">CIRM-BRFM 674</strain>
    </source>
</reference>
<dbReference type="EMBL" id="MU155414">
    <property type="protein sequence ID" value="KAF9473815.1"/>
    <property type="molecule type" value="Genomic_DNA"/>
</dbReference>
<comment type="caution">
    <text evidence="1">The sequence shown here is derived from an EMBL/GenBank/DDBJ whole genome shotgun (WGS) entry which is preliminary data.</text>
</comment>
<proteinExistence type="predicted"/>
<gene>
    <name evidence="1" type="ORF">BDN70DRAFT_937134</name>
</gene>
<dbReference type="SUPFAM" id="SSF52047">
    <property type="entry name" value="RNI-like"/>
    <property type="match status" value="1"/>
</dbReference>
<evidence type="ECO:0000313" key="2">
    <source>
        <dbReference type="Proteomes" id="UP000807469"/>
    </source>
</evidence>
<evidence type="ECO:0000313" key="1">
    <source>
        <dbReference type="EMBL" id="KAF9473815.1"/>
    </source>
</evidence>
<dbReference type="OrthoDB" id="2921803at2759"/>